<dbReference type="Proteomes" id="UP000001307">
    <property type="component" value="Unassembled WGS sequence"/>
</dbReference>
<evidence type="ECO:0000313" key="1">
    <source>
        <dbReference type="EMBL" id="CBY15648.1"/>
    </source>
</evidence>
<protein>
    <submittedName>
        <fullName evidence="1">Uncharacterized protein</fullName>
    </submittedName>
</protein>
<reference evidence="1" key="1">
    <citation type="journal article" date="2010" name="Science">
        <title>Plasticity of animal genome architecture unmasked by rapid evolution of a pelagic tunicate.</title>
        <authorList>
            <person name="Denoeud F."/>
            <person name="Henriet S."/>
            <person name="Mungpakdee S."/>
            <person name="Aury J.M."/>
            <person name="Da Silva C."/>
            <person name="Brinkmann H."/>
            <person name="Mikhaleva J."/>
            <person name="Olsen L.C."/>
            <person name="Jubin C."/>
            <person name="Canestro C."/>
            <person name="Bouquet J.M."/>
            <person name="Danks G."/>
            <person name="Poulain J."/>
            <person name="Campsteijn C."/>
            <person name="Adamski M."/>
            <person name="Cross I."/>
            <person name="Yadetie F."/>
            <person name="Muffato M."/>
            <person name="Louis A."/>
            <person name="Butcher S."/>
            <person name="Tsagkogeorga G."/>
            <person name="Konrad A."/>
            <person name="Singh S."/>
            <person name="Jensen M.F."/>
            <person name="Cong E.H."/>
            <person name="Eikeseth-Otteraa H."/>
            <person name="Noel B."/>
            <person name="Anthouard V."/>
            <person name="Porcel B.M."/>
            <person name="Kachouri-Lafond R."/>
            <person name="Nishino A."/>
            <person name="Ugolini M."/>
            <person name="Chourrout P."/>
            <person name="Nishida H."/>
            <person name="Aasland R."/>
            <person name="Huzurbazar S."/>
            <person name="Westhof E."/>
            <person name="Delsuc F."/>
            <person name="Lehrach H."/>
            <person name="Reinhardt R."/>
            <person name="Weissenbach J."/>
            <person name="Roy S.W."/>
            <person name="Artiguenave F."/>
            <person name="Postlethwait J.H."/>
            <person name="Manak J.R."/>
            <person name="Thompson E.M."/>
            <person name="Jaillon O."/>
            <person name="Du Pasquier L."/>
            <person name="Boudinot P."/>
            <person name="Liberles D.A."/>
            <person name="Volff J.N."/>
            <person name="Philippe H."/>
            <person name="Lenhard B."/>
            <person name="Roest Crollius H."/>
            <person name="Wincker P."/>
            <person name="Chourrout D."/>
        </authorList>
    </citation>
    <scope>NUCLEOTIDE SEQUENCE [LARGE SCALE GENOMIC DNA]</scope>
</reference>
<proteinExistence type="predicted"/>
<gene>
    <name evidence="1" type="ORF">GSOID_T00013949001</name>
</gene>
<dbReference type="EMBL" id="FN653591">
    <property type="protein sequence ID" value="CBY15648.1"/>
    <property type="molecule type" value="Genomic_DNA"/>
</dbReference>
<evidence type="ECO:0000313" key="2">
    <source>
        <dbReference type="Proteomes" id="UP000001307"/>
    </source>
</evidence>
<sequence length="115" mass="13259">MTSTRKLPNLLYSLFLDKSSLVQSCLVPFRKGDSRSTFLAVILKLKSYEFPKFQRPLQRAWQTIMSWKFRCHETLFFSSNSKATTNDANSLESIWSAIKSHSSFAPSSSKTLDRR</sequence>
<organism evidence="1">
    <name type="scientific">Oikopleura dioica</name>
    <name type="common">Tunicate</name>
    <dbReference type="NCBI Taxonomy" id="34765"/>
    <lineage>
        <taxon>Eukaryota</taxon>
        <taxon>Metazoa</taxon>
        <taxon>Chordata</taxon>
        <taxon>Tunicata</taxon>
        <taxon>Appendicularia</taxon>
        <taxon>Copelata</taxon>
        <taxon>Oikopleuridae</taxon>
        <taxon>Oikopleura</taxon>
    </lineage>
</organism>
<keyword evidence="2" id="KW-1185">Reference proteome</keyword>
<dbReference type="InParanoid" id="E4Y1A1"/>
<name>E4Y1A1_OIKDI</name>
<dbReference type="AlphaFoldDB" id="E4Y1A1"/>
<accession>E4Y1A1</accession>